<evidence type="ECO:0000313" key="6">
    <source>
        <dbReference type="EMBL" id="KAK9837267.1"/>
    </source>
</evidence>
<sequence>MLKIWKGLFFCFWHSDRAPVQDQLAQRLAGVLPKLNGKVGRLYFQTFMRTMQREWFGIDRLRLDKFLLLVRRFVRVLFAHLRTINWNADVVAAHAAFLREEILLRSDVVPAMGLSLHLADIALPELRAAVKEGGAVAPVPWPALKVLLEPFSAALASTGRPALVARLRDNVFGELAQAAGGEPAFAALDSGALAADLFALGARPERLATGTTEEPMLAAAGAGAVAEQPAVAALGAKLVKRQRRAAAGAAAAASGGAAAQQAKPGKKGMGAGAEGASGACMDGGAARVAGAGPASGQAGGGHEVAGLANGSAAPVAQARQAGALGKKKKMRKAGSGAPAVRRLAARSPGAVPRAHAAHFF</sequence>
<dbReference type="Pfam" id="PF05997">
    <property type="entry name" value="Nop52"/>
    <property type="match status" value="1"/>
</dbReference>
<keyword evidence="3" id="KW-0698">rRNA processing</keyword>
<keyword evidence="4" id="KW-0539">Nucleus</keyword>
<dbReference type="GO" id="GO:0030688">
    <property type="term" value="C:preribosome, small subunit precursor"/>
    <property type="evidence" value="ECO:0007669"/>
    <property type="project" value="InterPro"/>
</dbReference>
<evidence type="ECO:0000256" key="4">
    <source>
        <dbReference type="ARBA" id="ARBA00023242"/>
    </source>
</evidence>
<feature type="region of interest" description="Disordered" evidence="5">
    <location>
        <begin position="322"/>
        <end position="351"/>
    </location>
</feature>
<proteinExistence type="inferred from homology"/>
<dbReference type="InterPro" id="IPR010301">
    <property type="entry name" value="RRP1"/>
</dbReference>
<evidence type="ECO:0000256" key="1">
    <source>
        <dbReference type="ARBA" id="ARBA00004123"/>
    </source>
</evidence>
<evidence type="ECO:0000256" key="3">
    <source>
        <dbReference type="ARBA" id="ARBA00022552"/>
    </source>
</evidence>
<organism evidence="6 7">
    <name type="scientific">Elliptochloris bilobata</name>
    <dbReference type="NCBI Taxonomy" id="381761"/>
    <lineage>
        <taxon>Eukaryota</taxon>
        <taxon>Viridiplantae</taxon>
        <taxon>Chlorophyta</taxon>
        <taxon>core chlorophytes</taxon>
        <taxon>Trebouxiophyceae</taxon>
        <taxon>Trebouxiophyceae incertae sedis</taxon>
        <taxon>Elliptochloris clade</taxon>
        <taxon>Elliptochloris</taxon>
    </lineage>
</organism>
<accession>A0AAW1RTZ1</accession>
<dbReference type="Proteomes" id="UP001445335">
    <property type="component" value="Unassembled WGS sequence"/>
</dbReference>
<feature type="region of interest" description="Disordered" evidence="5">
    <location>
        <begin position="251"/>
        <end position="276"/>
    </location>
</feature>
<name>A0AAW1RTZ1_9CHLO</name>
<feature type="compositionally biased region" description="Low complexity" evidence="5">
    <location>
        <begin position="251"/>
        <end position="263"/>
    </location>
</feature>
<dbReference type="GO" id="GO:0006364">
    <property type="term" value="P:rRNA processing"/>
    <property type="evidence" value="ECO:0007669"/>
    <property type="project" value="UniProtKB-KW"/>
</dbReference>
<dbReference type="GO" id="GO:0005634">
    <property type="term" value="C:nucleus"/>
    <property type="evidence" value="ECO:0007669"/>
    <property type="project" value="UniProtKB-SubCell"/>
</dbReference>
<gene>
    <name evidence="6" type="ORF">WJX81_002616</name>
</gene>
<keyword evidence="7" id="KW-1185">Reference proteome</keyword>
<reference evidence="6 7" key="1">
    <citation type="journal article" date="2024" name="Nat. Commun.">
        <title>Phylogenomics reveals the evolutionary origins of lichenization in chlorophyte algae.</title>
        <authorList>
            <person name="Puginier C."/>
            <person name="Libourel C."/>
            <person name="Otte J."/>
            <person name="Skaloud P."/>
            <person name="Haon M."/>
            <person name="Grisel S."/>
            <person name="Petersen M."/>
            <person name="Berrin J.G."/>
            <person name="Delaux P.M."/>
            <person name="Dal Grande F."/>
            <person name="Keller J."/>
        </authorList>
    </citation>
    <scope>NUCLEOTIDE SEQUENCE [LARGE SCALE GENOMIC DNA]</scope>
    <source>
        <strain evidence="6 7">SAG 245.80</strain>
    </source>
</reference>
<evidence type="ECO:0000313" key="7">
    <source>
        <dbReference type="Proteomes" id="UP001445335"/>
    </source>
</evidence>
<comment type="subcellular location">
    <subcellularLocation>
        <location evidence="1">Nucleus</location>
    </subcellularLocation>
</comment>
<evidence type="ECO:0000256" key="5">
    <source>
        <dbReference type="SAM" id="MobiDB-lite"/>
    </source>
</evidence>
<comment type="caution">
    <text evidence="6">The sequence shown here is derived from an EMBL/GenBank/DDBJ whole genome shotgun (WGS) entry which is preliminary data.</text>
</comment>
<evidence type="ECO:0000256" key="2">
    <source>
        <dbReference type="ARBA" id="ARBA00006374"/>
    </source>
</evidence>
<protein>
    <submittedName>
        <fullName evidence="6">Uncharacterized protein</fullName>
    </submittedName>
</protein>
<dbReference type="AlphaFoldDB" id="A0AAW1RTZ1"/>
<dbReference type="PANTHER" id="PTHR13026:SF0">
    <property type="entry name" value="RIBOSOMAL RNA PROCESSING 1B"/>
    <property type="match status" value="1"/>
</dbReference>
<dbReference type="PANTHER" id="PTHR13026">
    <property type="entry name" value="NNP-1 PROTEIN NOVEL NUCLEAR PROTEIN 1 NOP52"/>
    <property type="match status" value="1"/>
</dbReference>
<dbReference type="EMBL" id="JALJOU010000022">
    <property type="protein sequence ID" value="KAK9837267.1"/>
    <property type="molecule type" value="Genomic_DNA"/>
</dbReference>
<comment type="similarity">
    <text evidence="2">Belongs to the RRP1 family.</text>
</comment>